<protein>
    <submittedName>
        <fullName evidence="3">Oxidase</fullName>
    </submittedName>
</protein>
<keyword evidence="4" id="KW-1185">Reference proteome</keyword>
<name>A0A143CF48_9ACTN</name>
<dbReference type="EMBL" id="CP015098">
    <property type="protein sequence ID" value="AMW15585.1"/>
    <property type="molecule type" value="Genomic_DNA"/>
</dbReference>
<gene>
    <name evidence="3" type="ORF">A4E84_32645</name>
</gene>
<organism evidence="3 4">
    <name type="scientific">Streptomyces qaidamensis</name>
    <dbReference type="NCBI Taxonomy" id="1783515"/>
    <lineage>
        <taxon>Bacteria</taxon>
        <taxon>Bacillati</taxon>
        <taxon>Actinomycetota</taxon>
        <taxon>Actinomycetes</taxon>
        <taxon>Kitasatosporales</taxon>
        <taxon>Streptomycetaceae</taxon>
        <taxon>Streptomyces</taxon>
        <taxon>Streptomyces aurantiacus group</taxon>
    </lineage>
</organism>
<feature type="domain" description="Flavin reductase like" evidence="2">
    <location>
        <begin position="9"/>
        <end position="156"/>
    </location>
</feature>
<dbReference type="KEGG" id="stsi:A4E84_32645"/>
<sequence>MSPRFRAFMAGFPTGVAVVTAVDPGEDRPWGMTCSSLCSVAVDPPTLLVGMRVGSPTLDAVLGSGAFAVNLLHTAGRPTAERFASGAQDRFHATAWDFPDGAAGPHLTKDAHSVADCAVARTVRVGGQRIVFGEVVRLTEFGDALPLLYGRRRFASWPPDAG</sequence>
<evidence type="ECO:0000313" key="3">
    <source>
        <dbReference type="EMBL" id="AMW15585.1"/>
    </source>
</evidence>
<evidence type="ECO:0000256" key="1">
    <source>
        <dbReference type="ARBA" id="ARBA00023002"/>
    </source>
</evidence>
<dbReference type="AlphaFoldDB" id="A0A143CF48"/>
<evidence type="ECO:0000313" key="4">
    <source>
        <dbReference type="Proteomes" id="UP000076096"/>
    </source>
</evidence>
<dbReference type="GO" id="GO:0042602">
    <property type="term" value="F:riboflavin reductase (NADPH) activity"/>
    <property type="evidence" value="ECO:0007669"/>
    <property type="project" value="TreeGrafter"/>
</dbReference>
<dbReference type="PANTHER" id="PTHR30466">
    <property type="entry name" value="FLAVIN REDUCTASE"/>
    <property type="match status" value="1"/>
</dbReference>
<dbReference type="GO" id="GO:0010181">
    <property type="term" value="F:FMN binding"/>
    <property type="evidence" value="ECO:0007669"/>
    <property type="project" value="InterPro"/>
</dbReference>
<proteinExistence type="predicted"/>
<reference evidence="4" key="1">
    <citation type="submission" date="2016-04" db="EMBL/GenBank/DDBJ databases">
        <authorList>
            <person name="Zhang B."/>
        </authorList>
    </citation>
    <scope>NUCLEOTIDE SEQUENCE [LARGE SCALE GENOMIC DNA]</scope>
    <source>
        <strain evidence="4">S10</strain>
    </source>
</reference>
<dbReference type="STRING" id="1783515.A4E84_32645"/>
<dbReference type="InterPro" id="IPR012349">
    <property type="entry name" value="Split_barrel_FMN-bd"/>
</dbReference>
<dbReference type="Pfam" id="PF01613">
    <property type="entry name" value="Flavin_Reduct"/>
    <property type="match status" value="1"/>
</dbReference>
<dbReference type="Gene3D" id="2.30.110.10">
    <property type="entry name" value="Electron Transport, Fmn-binding Protein, Chain A"/>
    <property type="match status" value="1"/>
</dbReference>
<dbReference type="SUPFAM" id="SSF50475">
    <property type="entry name" value="FMN-binding split barrel"/>
    <property type="match status" value="1"/>
</dbReference>
<dbReference type="SMART" id="SM00903">
    <property type="entry name" value="Flavin_Reduct"/>
    <property type="match status" value="1"/>
</dbReference>
<dbReference type="PANTHER" id="PTHR30466:SF1">
    <property type="entry name" value="FMN REDUCTASE (NADH) RUTF"/>
    <property type="match status" value="1"/>
</dbReference>
<dbReference type="InterPro" id="IPR050268">
    <property type="entry name" value="NADH-dep_flavin_reductase"/>
</dbReference>
<dbReference type="Proteomes" id="UP000076096">
    <property type="component" value="Chromosome"/>
</dbReference>
<evidence type="ECO:0000259" key="2">
    <source>
        <dbReference type="SMART" id="SM00903"/>
    </source>
</evidence>
<keyword evidence="1" id="KW-0560">Oxidoreductase</keyword>
<dbReference type="InterPro" id="IPR002563">
    <property type="entry name" value="Flavin_Rdtase-like_dom"/>
</dbReference>
<accession>A0A143CF48</accession>
<dbReference type="GO" id="GO:0006208">
    <property type="term" value="P:pyrimidine nucleobase catabolic process"/>
    <property type="evidence" value="ECO:0007669"/>
    <property type="project" value="TreeGrafter"/>
</dbReference>